<evidence type="ECO:0000313" key="2">
    <source>
        <dbReference type="EMBL" id="KAJ1173286.1"/>
    </source>
</evidence>
<gene>
    <name evidence="2" type="ORF">NDU88_005122</name>
</gene>
<dbReference type="Proteomes" id="UP001066276">
    <property type="component" value="Chromosome 4_1"/>
</dbReference>
<dbReference type="PANTHER" id="PTHR36871">
    <property type="entry name" value="COILED-COIL DOMAIN-CONTAINING PROTEIN 190"/>
    <property type="match status" value="1"/>
</dbReference>
<evidence type="ECO:0000256" key="1">
    <source>
        <dbReference type="SAM" id="MobiDB-lite"/>
    </source>
</evidence>
<evidence type="ECO:0000313" key="3">
    <source>
        <dbReference type="Proteomes" id="UP001066276"/>
    </source>
</evidence>
<feature type="compositionally biased region" description="Polar residues" evidence="1">
    <location>
        <begin position="274"/>
        <end position="297"/>
    </location>
</feature>
<dbReference type="EMBL" id="JANPWB010000007">
    <property type="protein sequence ID" value="KAJ1173286.1"/>
    <property type="molecule type" value="Genomic_DNA"/>
</dbReference>
<accession>A0AAV7TAF7</accession>
<feature type="compositionally biased region" description="Basic and acidic residues" evidence="1">
    <location>
        <begin position="263"/>
        <end position="272"/>
    </location>
</feature>
<dbReference type="Pfam" id="PF15768">
    <property type="entry name" value="CC190"/>
    <property type="match status" value="1"/>
</dbReference>
<feature type="compositionally biased region" description="Polar residues" evidence="1">
    <location>
        <begin position="215"/>
        <end position="229"/>
    </location>
</feature>
<dbReference type="InterPro" id="IPR031525">
    <property type="entry name" value="CC190"/>
</dbReference>
<organism evidence="2 3">
    <name type="scientific">Pleurodeles waltl</name>
    <name type="common">Iberian ribbed newt</name>
    <dbReference type="NCBI Taxonomy" id="8319"/>
    <lineage>
        <taxon>Eukaryota</taxon>
        <taxon>Metazoa</taxon>
        <taxon>Chordata</taxon>
        <taxon>Craniata</taxon>
        <taxon>Vertebrata</taxon>
        <taxon>Euteleostomi</taxon>
        <taxon>Amphibia</taxon>
        <taxon>Batrachia</taxon>
        <taxon>Caudata</taxon>
        <taxon>Salamandroidea</taxon>
        <taxon>Salamandridae</taxon>
        <taxon>Pleurodelinae</taxon>
        <taxon>Pleurodeles</taxon>
    </lineage>
</organism>
<reference evidence="2" key="1">
    <citation type="journal article" date="2022" name="bioRxiv">
        <title>Sequencing and chromosome-scale assembly of the giantPleurodeles waltlgenome.</title>
        <authorList>
            <person name="Brown T."/>
            <person name="Elewa A."/>
            <person name="Iarovenko S."/>
            <person name="Subramanian E."/>
            <person name="Araus A.J."/>
            <person name="Petzold A."/>
            <person name="Susuki M."/>
            <person name="Suzuki K.-i.T."/>
            <person name="Hayashi T."/>
            <person name="Toyoda A."/>
            <person name="Oliveira C."/>
            <person name="Osipova E."/>
            <person name="Leigh N.D."/>
            <person name="Simon A."/>
            <person name="Yun M.H."/>
        </authorList>
    </citation>
    <scope>NUCLEOTIDE SEQUENCE</scope>
    <source>
        <strain evidence="2">20211129_DDA</strain>
        <tissue evidence="2">Liver</tissue>
    </source>
</reference>
<feature type="region of interest" description="Disordered" evidence="1">
    <location>
        <begin position="262"/>
        <end position="310"/>
    </location>
</feature>
<dbReference type="AlphaFoldDB" id="A0AAV7TAF7"/>
<feature type="compositionally biased region" description="Polar residues" evidence="1">
    <location>
        <begin position="373"/>
        <end position="384"/>
    </location>
</feature>
<feature type="region of interest" description="Disordered" evidence="1">
    <location>
        <begin position="368"/>
        <end position="391"/>
    </location>
</feature>
<feature type="region of interest" description="Disordered" evidence="1">
    <location>
        <begin position="215"/>
        <end position="238"/>
    </location>
</feature>
<comment type="caution">
    <text evidence="2">The sequence shown here is derived from an EMBL/GenBank/DDBJ whole genome shotgun (WGS) entry which is preliminary data.</text>
</comment>
<protein>
    <submittedName>
        <fullName evidence="2">Uncharacterized protein</fullName>
    </submittedName>
</protein>
<sequence length="391" mass="43547">MASSIRSLPATKCCPFVFFLAVKSDKGTGPESTKRAARETYLHSSLGRAEYIASCQEGLAASKKIPLRFITVPAFAEMHRTNTQVQDPDKQWEIGRRDDRRADVRLSHGLQDIEEARQYHINSMAWEKKRVQQDLLRIKQATATKKGFAADPLSVRQKGAWHGRQTNALVKNSAASSDVEEERAGSFITNESVTRLSTPPTLQSRINDFISMTSTNKFKTPSVNPSSALSEDSSTEDSDVVDVKQLMANRMNISAKAASAAEASKDKAHKDASLTVSTRSSTDETIMVSTDSKTSNQPSSTTPRRPSIPADVLTFDEEIYAPDGYLRTMHTMPDFEQSIEQAKKARYVRHRVNPEWNKELSVDEIFERKKDQQSSVAQKTNAGGSQEFHLQ</sequence>
<proteinExistence type="predicted"/>
<name>A0AAV7TAF7_PLEWA</name>
<dbReference type="PANTHER" id="PTHR36871:SF1">
    <property type="entry name" value="COILED-COIL DOMAIN-CONTAINING PROTEIN 190"/>
    <property type="match status" value="1"/>
</dbReference>
<feature type="compositionally biased region" description="Low complexity" evidence="1">
    <location>
        <begin position="298"/>
        <end position="307"/>
    </location>
</feature>
<keyword evidence="3" id="KW-1185">Reference proteome</keyword>